<dbReference type="RefSeq" id="WP_030885149.1">
    <property type="nucleotide sequence ID" value="NZ_JBIRHZ010000014.1"/>
</dbReference>
<accession>A0ABR5IVP5</accession>
<keyword evidence="1" id="KW-0472">Membrane</keyword>
<sequence length="380" mass="41163">MHKYIPTPALRMVVALRAKVRKEASHLARALRVELDLALAIRATAGLTYTAGIAALIWALGIDTQPVPHTGVLVLMWIATGSAVVRALLMWIRRFVGRHRTRPSGSGVSLRKTHKTRKKRVAVWNELIEAPDESEGWAKARRLLVNVALLAASLTAAMLPSLPSQAGLPAALQRAGAEVTTATIAERPEIVRKEYDEDNHDVVVSYYSKLRVSVPGGAERLVVGPVSSGKPFKVGSHIPVLWSPSNPALGGYTGSPAELKRLTENKWEINLTGSDVSDDILVTAAWISGLVMLPWVFMFAFGIDGDVLSEMAWSPLTQTIHALVFLGAAYGSTPALTGQPPNGLQSFWQVADWVLLAGLIFSPIGRLLKDNWRNAPMATD</sequence>
<protein>
    <submittedName>
        <fullName evidence="2">Uncharacterized protein</fullName>
    </submittedName>
</protein>
<dbReference type="Proteomes" id="UP000037020">
    <property type="component" value="Unassembled WGS sequence"/>
</dbReference>
<dbReference type="EMBL" id="LGUT01003574">
    <property type="protein sequence ID" value="KOG85217.1"/>
    <property type="molecule type" value="Genomic_DNA"/>
</dbReference>
<comment type="caution">
    <text evidence="2">The sequence shown here is derived from an EMBL/GenBank/DDBJ whole genome shotgun (WGS) entry which is preliminary data.</text>
</comment>
<feature type="transmembrane region" description="Helical" evidence="1">
    <location>
        <begin position="350"/>
        <end position="368"/>
    </location>
</feature>
<feature type="transmembrane region" description="Helical" evidence="1">
    <location>
        <begin position="280"/>
        <end position="301"/>
    </location>
</feature>
<evidence type="ECO:0000313" key="3">
    <source>
        <dbReference type="Proteomes" id="UP000037020"/>
    </source>
</evidence>
<evidence type="ECO:0000256" key="1">
    <source>
        <dbReference type="SAM" id="Phobius"/>
    </source>
</evidence>
<gene>
    <name evidence="2" type="ORF">ADK38_38005</name>
</gene>
<evidence type="ECO:0000313" key="2">
    <source>
        <dbReference type="EMBL" id="KOG85217.1"/>
    </source>
</evidence>
<feature type="transmembrane region" description="Helical" evidence="1">
    <location>
        <begin position="39"/>
        <end position="60"/>
    </location>
</feature>
<reference evidence="2 3" key="1">
    <citation type="submission" date="2015-07" db="EMBL/GenBank/DDBJ databases">
        <authorList>
            <person name="Ju K.-S."/>
            <person name="Doroghazi J.R."/>
            <person name="Metcalf W.W."/>
        </authorList>
    </citation>
    <scope>NUCLEOTIDE SEQUENCE [LARGE SCALE GENOMIC DNA]</scope>
    <source>
        <strain evidence="2 3">NRRL B-3589</strain>
    </source>
</reference>
<proteinExistence type="predicted"/>
<keyword evidence="3" id="KW-1185">Reference proteome</keyword>
<feature type="transmembrane region" description="Helical" evidence="1">
    <location>
        <begin position="72"/>
        <end position="92"/>
    </location>
</feature>
<name>A0ABR5IVP5_9ACTN</name>
<organism evidence="2 3">
    <name type="scientific">Streptomyces varsoviensis</name>
    <dbReference type="NCBI Taxonomy" id="67373"/>
    <lineage>
        <taxon>Bacteria</taxon>
        <taxon>Bacillati</taxon>
        <taxon>Actinomycetota</taxon>
        <taxon>Actinomycetes</taxon>
        <taxon>Kitasatosporales</taxon>
        <taxon>Streptomycetaceae</taxon>
        <taxon>Streptomyces</taxon>
    </lineage>
</organism>
<keyword evidence="1" id="KW-0812">Transmembrane</keyword>
<keyword evidence="1" id="KW-1133">Transmembrane helix</keyword>